<name>A0A1G6RAT6_9PSEU</name>
<protein>
    <submittedName>
        <fullName evidence="2">Uncharacterized protein</fullName>
    </submittedName>
</protein>
<gene>
    <name evidence="2" type="ORF">SAMN05216174_106251</name>
</gene>
<feature type="transmembrane region" description="Helical" evidence="1">
    <location>
        <begin position="12"/>
        <end position="29"/>
    </location>
</feature>
<dbReference type="EMBL" id="FMZZ01000006">
    <property type="protein sequence ID" value="SDD01732.1"/>
    <property type="molecule type" value="Genomic_DNA"/>
</dbReference>
<keyword evidence="1" id="KW-0472">Membrane</keyword>
<sequence>MTSRLRAELSDAWLLLLSAAVGGLAWSLTEDVLPTAAAVSAGVGVGVLFCGVTVAIRLIGGTEEPAVRSPELAHLDDLLVRCRSAVTVLRAESKRDPQYAKPAALAESVVRLAERIGRRLAVIERKVDAVDVAALGGERERLAPLADDDPAAADRLRKVEARLAKPLEYQALRDLHLDTMEFITKTLTRVTAGVGRFPGGDPDALAAALGSARAALHDARDATGDLLSGLADR</sequence>
<evidence type="ECO:0000256" key="1">
    <source>
        <dbReference type="SAM" id="Phobius"/>
    </source>
</evidence>
<feature type="transmembrane region" description="Helical" evidence="1">
    <location>
        <begin position="35"/>
        <end position="59"/>
    </location>
</feature>
<dbReference type="RefSeq" id="WP_139190703.1">
    <property type="nucleotide sequence ID" value="NZ_FMZZ01000006.1"/>
</dbReference>
<dbReference type="STRING" id="1271860.SAMN05216174_106251"/>
<evidence type="ECO:0000313" key="2">
    <source>
        <dbReference type="EMBL" id="SDD01732.1"/>
    </source>
</evidence>
<accession>A0A1G6RAT6</accession>
<keyword evidence="3" id="KW-1185">Reference proteome</keyword>
<keyword evidence="1" id="KW-0812">Transmembrane</keyword>
<dbReference type="Proteomes" id="UP000199501">
    <property type="component" value="Unassembled WGS sequence"/>
</dbReference>
<keyword evidence="1" id="KW-1133">Transmembrane helix</keyword>
<organism evidence="2 3">
    <name type="scientific">Actinokineospora iranica</name>
    <dbReference type="NCBI Taxonomy" id="1271860"/>
    <lineage>
        <taxon>Bacteria</taxon>
        <taxon>Bacillati</taxon>
        <taxon>Actinomycetota</taxon>
        <taxon>Actinomycetes</taxon>
        <taxon>Pseudonocardiales</taxon>
        <taxon>Pseudonocardiaceae</taxon>
        <taxon>Actinokineospora</taxon>
    </lineage>
</organism>
<dbReference type="AlphaFoldDB" id="A0A1G6RAT6"/>
<proteinExistence type="predicted"/>
<reference evidence="3" key="1">
    <citation type="submission" date="2016-10" db="EMBL/GenBank/DDBJ databases">
        <authorList>
            <person name="Varghese N."/>
            <person name="Submissions S."/>
        </authorList>
    </citation>
    <scope>NUCLEOTIDE SEQUENCE [LARGE SCALE GENOMIC DNA]</scope>
    <source>
        <strain evidence="3">IBRC-M 10403</strain>
    </source>
</reference>
<evidence type="ECO:0000313" key="3">
    <source>
        <dbReference type="Proteomes" id="UP000199501"/>
    </source>
</evidence>